<dbReference type="SUPFAM" id="SSF56672">
    <property type="entry name" value="DNA/RNA polymerases"/>
    <property type="match status" value="1"/>
</dbReference>
<dbReference type="GeneID" id="113714078"/>
<evidence type="ECO:0000256" key="1">
    <source>
        <dbReference type="SAM" id="MobiDB-lite"/>
    </source>
</evidence>
<keyword evidence="3" id="KW-1185">Reference proteome</keyword>
<evidence type="ECO:0000259" key="2">
    <source>
        <dbReference type="Pfam" id="PF03732"/>
    </source>
</evidence>
<dbReference type="AlphaFoldDB" id="A0A6P6UT93"/>
<feature type="compositionally biased region" description="Polar residues" evidence="1">
    <location>
        <begin position="96"/>
        <end position="106"/>
    </location>
</feature>
<dbReference type="FunFam" id="3.30.70.270:FF:000020">
    <property type="entry name" value="Transposon Tf2-6 polyprotein-like Protein"/>
    <property type="match status" value="1"/>
</dbReference>
<sequence length="572" mass="65505">MRKRFVPNYYNRDLHSKLQTLTQGNMSMEDYYKEIEIAMMRANIQEDNDATMARFLRGLNPDLQEALELQPYLDMHDLLELAIKAERGKKLRRGGRTSQTSNSSAWGNPPRGAAHELENAATPSPSSSTPGNFPNQNSYSTTNKLVDVSRSTSKSPQETPKPRSRDIKCFKCQGFGHTQSQYPNQWVILISHNSDIVSDDDDCEEMPRLTKEESLEIDSVEEECSPTQGEIGCLVARRVLIARIKEDEQLQRENLFYTRCKINNKECSLIIDGGSCTNVASLIMVESLGLPTTRHPHPYRLQGLSENGEVRVYKQDTTRDIEQQLATTNYSLLFTAMKNELRRISEQQMEELHTRFEELSKSLTRGSRSRSHNRSNRGPKTANSEDYSASEDEERPEKPRRDTPKNELKGLKIQVPTFKGKSDPEAYLEWEDRIEMVFDCYDYSKEQKVKVATVEFTDYALVCRSEHEHLEHVRLVLETLRKARLYANLKKCTFCTNELVFLGYVVSSQGIKVDESKIEAIKQWTTPTSVPEVPSFLGLAGFYRRFVKDFSTSVAPMTAVTKKNDKFHWGEA</sequence>
<evidence type="ECO:0000313" key="4">
    <source>
        <dbReference type="RefSeq" id="XP_027093678.1"/>
    </source>
</evidence>
<feature type="domain" description="Retrotransposon gag" evidence="2">
    <location>
        <begin position="1"/>
        <end position="61"/>
    </location>
</feature>
<dbReference type="OrthoDB" id="1110381at2759"/>
<accession>A0A6P6UT93</accession>
<name>A0A6P6UT93_COFAR</name>
<feature type="region of interest" description="Disordered" evidence="1">
    <location>
        <begin position="90"/>
        <end position="140"/>
    </location>
</feature>
<dbReference type="InterPro" id="IPR021109">
    <property type="entry name" value="Peptidase_aspartic_dom_sf"/>
</dbReference>
<organism evidence="3 4">
    <name type="scientific">Coffea arabica</name>
    <name type="common">Arabian coffee</name>
    <dbReference type="NCBI Taxonomy" id="13443"/>
    <lineage>
        <taxon>Eukaryota</taxon>
        <taxon>Viridiplantae</taxon>
        <taxon>Streptophyta</taxon>
        <taxon>Embryophyta</taxon>
        <taxon>Tracheophyta</taxon>
        <taxon>Spermatophyta</taxon>
        <taxon>Magnoliopsida</taxon>
        <taxon>eudicotyledons</taxon>
        <taxon>Gunneridae</taxon>
        <taxon>Pentapetalae</taxon>
        <taxon>asterids</taxon>
        <taxon>lamiids</taxon>
        <taxon>Gentianales</taxon>
        <taxon>Rubiaceae</taxon>
        <taxon>Ixoroideae</taxon>
        <taxon>Gardenieae complex</taxon>
        <taxon>Bertiereae - Coffeeae clade</taxon>
        <taxon>Coffeeae</taxon>
        <taxon>Coffea</taxon>
    </lineage>
</organism>
<dbReference type="InterPro" id="IPR043502">
    <property type="entry name" value="DNA/RNA_pol_sf"/>
</dbReference>
<dbReference type="InterPro" id="IPR043128">
    <property type="entry name" value="Rev_trsase/Diguanyl_cyclase"/>
</dbReference>
<proteinExistence type="predicted"/>
<protein>
    <recommendedName>
        <fullName evidence="2">Retrotransposon gag domain-containing protein</fullName>
    </recommendedName>
</protein>
<dbReference type="Pfam" id="PF03732">
    <property type="entry name" value="Retrotrans_gag"/>
    <property type="match status" value="1"/>
</dbReference>
<reference evidence="4" key="2">
    <citation type="submission" date="2025-08" db="UniProtKB">
        <authorList>
            <consortium name="RefSeq"/>
        </authorList>
    </citation>
    <scope>IDENTIFICATION</scope>
    <source>
        <tissue evidence="4">Leaves</tissue>
    </source>
</reference>
<feature type="region of interest" description="Disordered" evidence="1">
    <location>
        <begin position="146"/>
        <end position="165"/>
    </location>
</feature>
<dbReference type="InterPro" id="IPR005162">
    <property type="entry name" value="Retrotrans_gag_dom"/>
</dbReference>
<dbReference type="Gene3D" id="3.30.70.270">
    <property type="match status" value="2"/>
</dbReference>
<dbReference type="PANTHER" id="PTHR35046">
    <property type="entry name" value="ZINC KNUCKLE (CCHC-TYPE) FAMILY PROTEIN"/>
    <property type="match status" value="1"/>
</dbReference>
<feature type="compositionally biased region" description="Polar residues" evidence="1">
    <location>
        <begin position="146"/>
        <end position="158"/>
    </location>
</feature>
<feature type="compositionally biased region" description="Basic and acidic residues" evidence="1">
    <location>
        <begin position="395"/>
        <end position="410"/>
    </location>
</feature>
<dbReference type="Proteomes" id="UP001652660">
    <property type="component" value="Chromosome 10c"/>
</dbReference>
<dbReference type="RefSeq" id="XP_027093678.1">
    <property type="nucleotide sequence ID" value="XM_027237877.1"/>
</dbReference>
<gene>
    <name evidence="4" type="primary">LOC113714078</name>
</gene>
<feature type="compositionally biased region" description="Basic residues" evidence="1">
    <location>
        <begin position="367"/>
        <end position="377"/>
    </location>
</feature>
<reference evidence="3" key="1">
    <citation type="journal article" date="2025" name="Foods">
        <title>Unveiling the Microbial Signatures of Arabica Coffee Cherries: Insights into Ripeness Specific Diversity, Functional Traits, and Implications for Quality and Safety.</title>
        <authorList>
            <consortium name="RefSeq"/>
            <person name="Tenea G.N."/>
            <person name="Cifuentes V."/>
            <person name="Reyes P."/>
            <person name="Cevallos-Vallejos M."/>
        </authorList>
    </citation>
    <scope>NUCLEOTIDE SEQUENCE [LARGE SCALE GENOMIC DNA]</scope>
</reference>
<evidence type="ECO:0000313" key="3">
    <source>
        <dbReference type="Proteomes" id="UP001652660"/>
    </source>
</evidence>
<feature type="region of interest" description="Disordered" evidence="1">
    <location>
        <begin position="360"/>
        <end position="413"/>
    </location>
</feature>
<dbReference type="Gene3D" id="2.40.70.10">
    <property type="entry name" value="Acid Proteases"/>
    <property type="match status" value="1"/>
</dbReference>
<feature type="compositionally biased region" description="Polar residues" evidence="1">
    <location>
        <begin position="131"/>
        <end position="140"/>
    </location>
</feature>
<dbReference type="PANTHER" id="PTHR35046:SF9">
    <property type="entry name" value="RNA-DIRECTED DNA POLYMERASE"/>
    <property type="match status" value="1"/>
</dbReference>